<comment type="caution">
    <text evidence="4">The sequence shown here is derived from an EMBL/GenBank/DDBJ whole genome shotgun (WGS) entry which is preliminary data.</text>
</comment>
<sequence length="475" mass="50457">MRRKYFGLAMAAVATLGPAQAFGDDKDIAKSIIDRLKVSRDAGDLKNFTLDMKVDDGVVLFRGKVTGDAQRAVVLATSEGVEGIRDVVDQLEVQEAVALAASKPAKIYRPKTSVQTTEATQESTTPEDSVEFAKALATSTEAIASSELPLPTETPAKLIPANLASAPVAQVNPHVDSNVAAKAQEVVPGLVLPTAAYEGTTANQAPAKASINDDQLTQSVVQAIGRAKAEGHVANFGIDVNSYDGIIELEGKAASQQQRDFLANIARHAPGARGVRNMIEVERPAATTRTVAHRSPQVAAQPRQAAPRLQPLPQGNPNAIAAMPSGHMSQPQGQYQQRQYQQQGVPARMASYGQGGQQMINGEMVVPGSMVNHGASAGSYGGQVSGAPMMGQPVPMAPAAPAGAPRYDSPNLPNYAWPGYAASPNYAALSYPQQYSPSAFPYIGPFYPYPQVPLGWRKVSLEWDDGWWMLDFTDK</sequence>
<feature type="domain" description="BON" evidence="3">
    <location>
        <begin position="24"/>
        <end position="95"/>
    </location>
</feature>
<protein>
    <submittedName>
        <fullName evidence="4">BON domain-containing protein</fullName>
    </submittedName>
</protein>
<reference evidence="4 5" key="1">
    <citation type="submission" date="2017-05" db="EMBL/GenBank/DDBJ databases">
        <authorList>
            <person name="Varghese N."/>
            <person name="Submissions S."/>
        </authorList>
    </citation>
    <scope>NUCLEOTIDE SEQUENCE [LARGE SCALE GENOMIC DNA]</scope>
    <source>
        <strain evidence="4 5">DSM 25457</strain>
    </source>
</reference>
<keyword evidence="2" id="KW-0732">Signal</keyword>
<feature type="region of interest" description="Disordered" evidence="1">
    <location>
        <begin position="287"/>
        <end position="311"/>
    </location>
</feature>
<dbReference type="PROSITE" id="PS50914">
    <property type="entry name" value="BON"/>
    <property type="match status" value="2"/>
</dbReference>
<evidence type="ECO:0000313" key="5">
    <source>
        <dbReference type="Proteomes" id="UP001158067"/>
    </source>
</evidence>
<gene>
    <name evidence="4" type="ORF">SAMN06265222_109181</name>
</gene>
<dbReference type="InterPro" id="IPR051686">
    <property type="entry name" value="Lipoprotein_DolP"/>
</dbReference>
<organism evidence="4 5">
    <name type="scientific">Neorhodopirellula lusitana</name>
    <dbReference type="NCBI Taxonomy" id="445327"/>
    <lineage>
        <taxon>Bacteria</taxon>
        <taxon>Pseudomonadati</taxon>
        <taxon>Planctomycetota</taxon>
        <taxon>Planctomycetia</taxon>
        <taxon>Pirellulales</taxon>
        <taxon>Pirellulaceae</taxon>
        <taxon>Neorhodopirellula</taxon>
    </lineage>
</organism>
<name>A0ABY1QBZ3_9BACT</name>
<dbReference type="Gene3D" id="3.30.1340.30">
    <property type="match status" value="1"/>
</dbReference>
<evidence type="ECO:0000256" key="2">
    <source>
        <dbReference type="SAM" id="SignalP"/>
    </source>
</evidence>
<dbReference type="Proteomes" id="UP001158067">
    <property type="component" value="Unassembled WGS sequence"/>
</dbReference>
<dbReference type="RefSeq" id="WP_283433756.1">
    <property type="nucleotide sequence ID" value="NZ_FXUG01000009.1"/>
</dbReference>
<feature type="chain" id="PRO_5045856783" evidence="2">
    <location>
        <begin position="22"/>
        <end position="475"/>
    </location>
</feature>
<feature type="compositionally biased region" description="Low complexity" evidence="1">
    <location>
        <begin position="299"/>
        <end position="311"/>
    </location>
</feature>
<feature type="signal peptide" evidence="2">
    <location>
        <begin position="1"/>
        <end position="21"/>
    </location>
</feature>
<keyword evidence="5" id="KW-1185">Reference proteome</keyword>
<dbReference type="Pfam" id="PF04972">
    <property type="entry name" value="BON"/>
    <property type="match status" value="2"/>
</dbReference>
<evidence type="ECO:0000313" key="4">
    <source>
        <dbReference type="EMBL" id="SMP66062.1"/>
    </source>
</evidence>
<dbReference type="PANTHER" id="PTHR34606:SF15">
    <property type="entry name" value="BON DOMAIN-CONTAINING PROTEIN"/>
    <property type="match status" value="1"/>
</dbReference>
<accession>A0ABY1QBZ3</accession>
<evidence type="ECO:0000256" key="1">
    <source>
        <dbReference type="SAM" id="MobiDB-lite"/>
    </source>
</evidence>
<dbReference type="PANTHER" id="PTHR34606">
    <property type="entry name" value="BON DOMAIN-CONTAINING PROTEIN"/>
    <property type="match status" value="1"/>
</dbReference>
<proteinExistence type="predicted"/>
<evidence type="ECO:0000259" key="3">
    <source>
        <dbReference type="PROSITE" id="PS50914"/>
    </source>
</evidence>
<dbReference type="EMBL" id="FXUG01000009">
    <property type="protein sequence ID" value="SMP66062.1"/>
    <property type="molecule type" value="Genomic_DNA"/>
</dbReference>
<dbReference type="InterPro" id="IPR007055">
    <property type="entry name" value="BON_dom"/>
</dbReference>
<feature type="domain" description="BON" evidence="3">
    <location>
        <begin position="212"/>
        <end position="283"/>
    </location>
</feature>